<reference evidence="4 5" key="1">
    <citation type="submission" date="2019-10" db="EMBL/GenBank/DDBJ databases">
        <title>Poseidonibacter ostreae sp. nov., isolated from the gut of the Ostrea denselamellosa.</title>
        <authorList>
            <person name="Choi A."/>
        </authorList>
    </citation>
    <scope>NUCLEOTIDE SEQUENCE [LARGE SCALE GENOMIC DNA]</scope>
    <source>
        <strain evidence="2 5">SJOD-M-33</strain>
        <strain evidence="3 4">SJOD-M-5</strain>
    </source>
</reference>
<evidence type="ECO:0000313" key="2">
    <source>
        <dbReference type="EMBL" id="KAB7884253.1"/>
    </source>
</evidence>
<dbReference type="InterPro" id="IPR012899">
    <property type="entry name" value="LTXXQ"/>
</dbReference>
<dbReference type="Gene3D" id="1.20.120.1490">
    <property type="match status" value="1"/>
</dbReference>
<dbReference type="GO" id="GO:0042597">
    <property type="term" value="C:periplasmic space"/>
    <property type="evidence" value="ECO:0007669"/>
    <property type="project" value="InterPro"/>
</dbReference>
<evidence type="ECO:0000313" key="5">
    <source>
        <dbReference type="Proteomes" id="UP000472839"/>
    </source>
</evidence>
<comment type="caution">
    <text evidence="2">The sequence shown here is derived from an EMBL/GenBank/DDBJ whole genome shotgun (WGS) entry which is preliminary data.</text>
</comment>
<protein>
    <recommendedName>
        <fullName evidence="6">Periplasmic heavy metal sensor</fullName>
    </recommendedName>
</protein>
<evidence type="ECO:0000313" key="4">
    <source>
        <dbReference type="Proteomes" id="UP000461010"/>
    </source>
</evidence>
<dbReference type="EMBL" id="WFKJ01000019">
    <property type="protein sequence ID" value="KAB7891131.1"/>
    <property type="molecule type" value="Genomic_DNA"/>
</dbReference>
<dbReference type="AlphaFoldDB" id="A0A6L4WNM7"/>
<dbReference type="Proteomes" id="UP000472839">
    <property type="component" value="Unassembled WGS sequence"/>
</dbReference>
<keyword evidence="1" id="KW-0732">Signal</keyword>
<feature type="chain" id="PRO_5027013105" description="Periplasmic heavy metal sensor" evidence="1">
    <location>
        <begin position="24"/>
        <end position="153"/>
    </location>
</feature>
<dbReference type="Proteomes" id="UP000461010">
    <property type="component" value="Unassembled WGS sequence"/>
</dbReference>
<dbReference type="Pfam" id="PF07813">
    <property type="entry name" value="LTXXQ"/>
    <property type="match status" value="1"/>
</dbReference>
<evidence type="ECO:0000313" key="3">
    <source>
        <dbReference type="EMBL" id="KAB7891131.1"/>
    </source>
</evidence>
<proteinExistence type="predicted"/>
<feature type="signal peptide" evidence="1">
    <location>
        <begin position="1"/>
        <end position="23"/>
    </location>
</feature>
<sequence length="153" mass="17783">MKRANKILTGLVLTGLLSTSVYASCGMNKHKNSEMNSKNNCKQHMMKSSKKMKKGMPIFKVLKDLNLSDDQRAQVKEIMMNSKKNRKSMNTLFTKDSFNKDEFIKRMSEKRENMIKSKAEMIAKVYSVLDTKQKEQFKVLIDIEAEKMGKRFK</sequence>
<dbReference type="EMBL" id="WFKK01000093">
    <property type="protein sequence ID" value="KAB7884253.1"/>
    <property type="molecule type" value="Genomic_DNA"/>
</dbReference>
<dbReference type="RefSeq" id="WP_152189823.1">
    <property type="nucleotide sequence ID" value="NZ_WFKI01000027.1"/>
</dbReference>
<gene>
    <name evidence="3" type="ORF">GBG18_07420</name>
    <name evidence="2" type="ORF">GBG19_16050</name>
</gene>
<evidence type="ECO:0000256" key="1">
    <source>
        <dbReference type="SAM" id="SignalP"/>
    </source>
</evidence>
<keyword evidence="4" id="KW-1185">Reference proteome</keyword>
<accession>A0A6L4WNM7</accession>
<organism evidence="2 5">
    <name type="scientific">Poseidonibacter ostreae</name>
    <dbReference type="NCBI Taxonomy" id="2654171"/>
    <lineage>
        <taxon>Bacteria</taxon>
        <taxon>Pseudomonadati</taxon>
        <taxon>Campylobacterota</taxon>
        <taxon>Epsilonproteobacteria</taxon>
        <taxon>Campylobacterales</taxon>
        <taxon>Arcobacteraceae</taxon>
        <taxon>Poseidonibacter</taxon>
    </lineage>
</organism>
<evidence type="ECO:0008006" key="6">
    <source>
        <dbReference type="Google" id="ProtNLM"/>
    </source>
</evidence>
<name>A0A6L4WNM7_9BACT</name>